<keyword evidence="2" id="KW-0238">DNA-binding</keyword>
<evidence type="ECO:0000313" key="7">
    <source>
        <dbReference type="EMBL" id="QOV34184.1"/>
    </source>
</evidence>
<keyword evidence="8" id="KW-1185">Reference proteome</keyword>
<dbReference type="Pfam" id="PF09339">
    <property type="entry name" value="HTH_IclR"/>
    <property type="match status" value="1"/>
</dbReference>
<dbReference type="GO" id="GO:0045892">
    <property type="term" value="P:negative regulation of DNA-templated transcription"/>
    <property type="evidence" value="ECO:0007669"/>
    <property type="project" value="TreeGrafter"/>
</dbReference>
<evidence type="ECO:0000313" key="8">
    <source>
        <dbReference type="Proteomes" id="UP000594205"/>
    </source>
</evidence>
<name>A0A7M2SCY1_9ACTN</name>
<dbReference type="GO" id="GO:0045893">
    <property type="term" value="P:positive regulation of DNA-templated transcription"/>
    <property type="evidence" value="ECO:0007669"/>
    <property type="project" value="InterPro"/>
</dbReference>
<evidence type="ECO:0000256" key="1">
    <source>
        <dbReference type="ARBA" id="ARBA00023015"/>
    </source>
</evidence>
<dbReference type="GO" id="GO:0003677">
    <property type="term" value="F:DNA binding"/>
    <property type="evidence" value="ECO:0007669"/>
    <property type="project" value="UniProtKB-KW"/>
</dbReference>
<evidence type="ECO:0000256" key="4">
    <source>
        <dbReference type="SAM" id="MobiDB-lite"/>
    </source>
</evidence>
<dbReference type="PROSITE" id="PS51077">
    <property type="entry name" value="HTH_ICLR"/>
    <property type="match status" value="1"/>
</dbReference>
<feature type="domain" description="HTH iclR-type" evidence="5">
    <location>
        <begin position="11"/>
        <end position="71"/>
    </location>
</feature>
<dbReference type="InterPro" id="IPR036390">
    <property type="entry name" value="WH_DNA-bd_sf"/>
</dbReference>
<dbReference type="SMART" id="SM00346">
    <property type="entry name" value="HTH_ICLR"/>
    <property type="match status" value="1"/>
</dbReference>
<dbReference type="Proteomes" id="UP000594205">
    <property type="component" value="Chromosome"/>
</dbReference>
<evidence type="ECO:0000256" key="2">
    <source>
        <dbReference type="ARBA" id="ARBA00023125"/>
    </source>
</evidence>
<evidence type="ECO:0000256" key="3">
    <source>
        <dbReference type="ARBA" id="ARBA00023163"/>
    </source>
</evidence>
<dbReference type="RefSeq" id="WP_194039057.1">
    <property type="nucleotide sequence ID" value="NZ_CP063373.1"/>
</dbReference>
<reference evidence="7 8" key="1">
    <citation type="submission" date="2020-10" db="EMBL/GenBank/DDBJ databases">
        <title>Streptomyces ferrugineus complate genome analysis.</title>
        <authorList>
            <person name="Anwar N."/>
        </authorList>
    </citation>
    <scope>NUCLEOTIDE SEQUENCE [LARGE SCALE GENOMIC DNA]</scope>
    <source>
        <strain evidence="7 8">CCTCC AA2014009</strain>
    </source>
</reference>
<accession>A0A7M2SCY1</accession>
<proteinExistence type="predicted"/>
<dbReference type="Gene3D" id="1.10.10.10">
    <property type="entry name" value="Winged helix-like DNA-binding domain superfamily/Winged helix DNA-binding domain"/>
    <property type="match status" value="1"/>
</dbReference>
<dbReference type="InterPro" id="IPR012794">
    <property type="entry name" value="PcaR_PcaU"/>
</dbReference>
<feature type="domain" description="IclR-ED" evidence="6">
    <location>
        <begin position="72"/>
        <end position="256"/>
    </location>
</feature>
<dbReference type="KEGG" id="sfeu:IM697_29080"/>
<dbReference type="InterPro" id="IPR005471">
    <property type="entry name" value="Tscrpt_reg_IclR_N"/>
</dbReference>
<feature type="region of interest" description="Disordered" evidence="4">
    <location>
        <begin position="257"/>
        <end position="311"/>
    </location>
</feature>
<keyword evidence="3" id="KW-0804">Transcription</keyword>
<sequence>MPDDARAPHFVKSFEHGLAVIRSFDADHPARTLSEVAQTCDLTRAAARRLLLTLADLGYVDQDGRLFRLTPRVLELGYSYLAGYTLPQIAEPHLERLVAQVRESSSLCVLDGDDIVYVARVATRRIMTASIAVGTRFPAHVTSVGRVILAHRPEEEVEVLLGRAELKPLTERTLTTPDALRAELRRVRRQGYALVDQELEEGLRSVAAPVRDRGGEVVAAVNIAVHAGRNTVDSVRHDLLPPLLATAAAIEADLRITDPGGRITDPGGRIRDPGGRITDPGGQITDPGPAASPGTATHRSSSSRRSPAPEA</sequence>
<dbReference type="PANTHER" id="PTHR30136:SF34">
    <property type="entry name" value="TRANSCRIPTIONAL REGULATOR"/>
    <property type="match status" value="1"/>
</dbReference>
<dbReference type="GO" id="GO:0046278">
    <property type="term" value="P:3,4-dihydroxybenzoate metabolic process"/>
    <property type="evidence" value="ECO:0007669"/>
    <property type="project" value="InterPro"/>
</dbReference>
<dbReference type="AlphaFoldDB" id="A0A7M2SCY1"/>
<keyword evidence="1" id="KW-0805">Transcription regulation</keyword>
<dbReference type="NCBIfam" id="TIGR02431">
    <property type="entry name" value="pcaR_pcaU"/>
    <property type="match status" value="1"/>
</dbReference>
<organism evidence="7 8">
    <name type="scientific">Streptomyces ferrugineus</name>
    <dbReference type="NCBI Taxonomy" id="1413221"/>
    <lineage>
        <taxon>Bacteria</taxon>
        <taxon>Bacillati</taxon>
        <taxon>Actinomycetota</taxon>
        <taxon>Actinomycetes</taxon>
        <taxon>Kitasatosporales</taxon>
        <taxon>Streptomycetaceae</taxon>
        <taxon>Streptomyces</taxon>
    </lineage>
</organism>
<dbReference type="InterPro" id="IPR014757">
    <property type="entry name" value="Tscrpt_reg_IclR_C"/>
</dbReference>
<evidence type="ECO:0000259" key="5">
    <source>
        <dbReference type="PROSITE" id="PS51077"/>
    </source>
</evidence>
<dbReference type="SUPFAM" id="SSF55781">
    <property type="entry name" value="GAF domain-like"/>
    <property type="match status" value="1"/>
</dbReference>
<dbReference type="PROSITE" id="PS51078">
    <property type="entry name" value="ICLR_ED"/>
    <property type="match status" value="1"/>
</dbReference>
<dbReference type="InterPro" id="IPR029016">
    <property type="entry name" value="GAF-like_dom_sf"/>
</dbReference>
<dbReference type="Pfam" id="PF01614">
    <property type="entry name" value="IclR_C"/>
    <property type="match status" value="1"/>
</dbReference>
<protein>
    <submittedName>
        <fullName evidence="7">Helix-turn-helix domain-containing protein</fullName>
    </submittedName>
</protein>
<feature type="compositionally biased region" description="Low complexity" evidence="4">
    <location>
        <begin position="299"/>
        <end position="311"/>
    </location>
</feature>
<gene>
    <name evidence="7" type="ORF">IM697_29080</name>
</gene>
<dbReference type="Gene3D" id="3.30.450.40">
    <property type="match status" value="1"/>
</dbReference>
<dbReference type="GO" id="GO:0003700">
    <property type="term" value="F:DNA-binding transcription factor activity"/>
    <property type="evidence" value="ECO:0007669"/>
    <property type="project" value="TreeGrafter"/>
</dbReference>
<dbReference type="SUPFAM" id="SSF46785">
    <property type="entry name" value="Winged helix' DNA-binding domain"/>
    <property type="match status" value="1"/>
</dbReference>
<dbReference type="EMBL" id="CP063373">
    <property type="protein sequence ID" value="QOV34184.1"/>
    <property type="molecule type" value="Genomic_DNA"/>
</dbReference>
<evidence type="ECO:0000259" key="6">
    <source>
        <dbReference type="PROSITE" id="PS51078"/>
    </source>
</evidence>
<dbReference type="InterPro" id="IPR050707">
    <property type="entry name" value="HTH_MetabolicPath_Reg"/>
</dbReference>
<dbReference type="PANTHER" id="PTHR30136">
    <property type="entry name" value="HELIX-TURN-HELIX TRANSCRIPTIONAL REGULATOR, ICLR FAMILY"/>
    <property type="match status" value="1"/>
</dbReference>
<dbReference type="InterPro" id="IPR036388">
    <property type="entry name" value="WH-like_DNA-bd_sf"/>
</dbReference>